<comment type="subcellular location">
    <subcellularLocation>
        <location evidence="1">Cell projection</location>
        <location evidence="1">Neuron projection</location>
    </subcellularLocation>
    <subcellularLocation>
        <location evidence="16">Postsynaptic cell membrane</location>
        <topology evidence="16">Multi-pass membrane protein</topology>
    </subcellularLocation>
</comment>
<dbReference type="PANTHER" id="PTHR32546">
    <property type="entry name" value="G-PROTEIN COUPLED RECEPTOR 158-RELATED"/>
    <property type="match status" value="1"/>
</dbReference>
<keyword evidence="15" id="KW-0966">Cell projection</keyword>
<organism evidence="21 22">
    <name type="scientific">Brassicogethes aeneus</name>
    <name type="common">Rape pollen beetle</name>
    <name type="synonym">Meligethes aeneus</name>
    <dbReference type="NCBI Taxonomy" id="1431903"/>
    <lineage>
        <taxon>Eukaryota</taxon>
        <taxon>Metazoa</taxon>
        <taxon>Ecdysozoa</taxon>
        <taxon>Arthropoda</taxon>
        <taxon>Hexapoda</taxon>
        <taxon>Insecta</taxon>
        <taxon>Pterygota</taxon>
        <taxon>Neoptera</taxon>
        <taxon>Endopterygota</taxon>
        <taxon>Coleoptera</taxon>
        <taxon>Polyphaga</taxon>
        <taxon>Cucujiformia</taxon>
        <taxon>Nitidulidae</taxon>
        <taxon>Meligethinae</taxon>
        <taxon>Brassicogethes</taxon>
    </lineage>
</organism>
<dbReference type="GO" id="GO:0043005">
    <property type="term" value="C:neuron projection"/>
    <property type="evidence" value="ECO:0007669"/>
    <property type="project" value="UniProtKB-SubCell"/>
</dbReference>
<evidence type="ECO:0000256" key="11">
    <source>
        <dbReference type="ARBA" id="ARBA00023170"/>
    </source>
</evidence>
<evidence type="ECO:0000256" key="18">
    <source>
        <dbReference type="SAM" id="Phobius"/>
    </source>
</evidence>
<evidence type="ECO:0000259" key="20">
    <source>
        <dbReference type="PROSITE" id="PS50259"/>
    </source>
</evidence>
<dbReference type="AlphaFoldDB" id="A0A9P0FPR0"/>
<dbReference type="Gene3D" id="3.30.450.20">
    <property type="entry name" value="PAS domain"/>
    <property type="match status" value="1"/>
</dbReference>
<evidence type="ECO:0000256" key="15">
    <source>
        <dbReference type="ARBA" id="ARBA00023273"/>
    </source>
</evidence>
<dbReference type="PANTHER" id="PTHR32546:SF16">
    <property type="entry name" value="G-PROTEIN COUPLED RECEPTOR CG31760-RELATED"/>
    <property type="match status" value="1"/>
</dbReference>
<evidence type="ECO:0000256" key="13">
    <source>
        <dbReference type="ARBA" id="ARBA00023224"/>
    </source>
</evidence>
<keyword evidence="22" id="KW-1185">Reference proteome</keyword>
<dbReference type="Proteomes" id="UP001154078">
    <property type="component" value="Chromosome 9"/>
</dbReference>
<evidence type="ECO:0000256" key="2">
    <source>
        <dbReference type="ARBA" id="ARBA00007242"/>
    </source>
</evidence>
<keyword evidence="17" id="KW-0175">Coiled coil</keyword>
<dbReference type="EMBL" id="OV121140">
    <property type="protein sequence ID" value="CAH0563492.1"/>
    <property type="molecule type" value="Genomic_DNA"/>
</dbReference>
<evidence type="ECO:0000256" key="3">
    <source>
        <dbReference type="ARBA" id="ARBA00022475"/>
    </source>
</evidence>
<keyword evidence="4 18" id="KW-0812">Transmembrane</keyword>
<keyword evidence="9 18" id="KW-0472">Membrane</keyword>
<feature type="transmembrane region" description="Helical" evidence="18">
    <location>
        <begin position="347"/>
        <end position="370"/>
    </location>
</feature>
<feature type="transmembrane region" description="Helical" evidence="18">
    <location>
        <begin position="458"/>
        <end position="479"/>
    </location>
</feature>
<dbReference type="GO" id="GO:0004930">
    <property type="term" value="F:G protein-coupled receptor activity"/>
    <property type="evidence" value="ECO:0007669"/>
    <property type="project" value="UniProtKB-KW"/>
</dbReference>
<dbReference type="PROSITE" id="PS50259">
    <property type="entry name" value="G_PROTEIN_RECEP_F3_4"/>
    <property type="match status" value="1"/>
</dbReference>
<dbReference type="InterPro" id="IPR054714">
    <property type="entry name" value="GPR158_179_extracellular"/>
</dbReference>
<feature type="transmembrane region" description="Helical" evidence="18">
    <location>
        <begin position="382"/>
        <end position="407"/>
    </location>
</feature>
<dbReference type="Pfam" id="PF22572">
    <property type="entry name" value="GPR158_179_EC"/>
    <property type="match status" value="1"/>
</dbReference>
<feature type="transmembrane region" description="Helical" evidence="18">
    <location>
        <begin position="499"/>
        <end position="519"/>
    </location>
</feature>
<keyword evidence="11" id="KW-0675">Receptor</keyword>
<keyword evidence="6 18" id="KW-1133">Transmembrane helix</keyword>
<feature type="signal peptide" evidence="19">
    <location>
        <begin position="1"/>
        <end position="28"/>
    </location>
</feature>
<keyword evidence="10" id="KW-1015">Disulfide bond</keyword>
<protein>
    <recommendedName>
        <fullName evidence="20">G-protein coupled receptors family 3 profile domain-containing protein</fullName>
    </recommendedName>
</protein>
<dbReference type="InterPro" id="IPR043458">
    <property type="entry name" value="GPR158/179"/>
</dbReference>
<evidence type="ECO:0000256" key="12">
    <source>
        <dbReference type="ARBA" id="ARBA00023180"/>
    </source>
</evidence>
<comment type="similarity">
    <text evidence="2">Belongs to the G-protein coupled receptor 3 family.</text>
</comment>
<name>A0A9P0FPR0_BRAAE</name>
<keyword evidence="13" id="KW-0807">Transducer</keyword>
<feature type="domain" description="G-protein coupled receptors family 3 profile" evidence="20">
    <location>
        <begin position="349"/>
        <end position="596"/>
    </location>
</feature>
<dbReference type="CDD" id="cd15293">
    <property type="entry name" value="7tmC_GPR158-like"/>
    <property type="match status" value="1"/>
</dbReference>
<dbReference type="OrthoDB" id="2129233at2759"/>
<feature type="chain" id="PRO_5040316073" description="G-protein coupled receptors family 3 profile domain-containing protein" evidence="19">
    <location>
        <begin position="29"/>
        <end position="696"/>
    </location>
</feature>
<reference evidence="21" key="1">
    <citation type="submission" date="2021-12" db="EMBL/GenBank/DDBJ databases">
        <authorList>
            <person name="King R."/>
        </authorList>
    </citation>
    <scope>NUCLEOTIDE SEQUENCE</scope>
</reference>
<keyword evidence="14" id="KW-0628">Postsynaptic cell membrane</keyword>
<evidence type="ECO:0000256" key="7">
    <source>
        <dbReference type="ARBA" id="ARBA00023018"/>
    </source>
</evidence>
<evidence type="ECO:0000256" key="9">
    <source>
        <dbReference type="ARBA" id="ARBA00023136"/>
    </source>
</evidence>
<gene>
    <name evidence="21" type="ORF">MELIAE_LOCUS12302</name>
</gene>
<keyword evidence="7" id="KW-0770">Synapse</keyword>
<accession>A0A9P0FPR0</accession>
<feature type="transmembrane region" description="Helical" evidence="18">
    <location>
        <begin position="540"/>
        <end position="561"/>
    </location>
</feature>
<evidence type="ECO:0000256" key="1">
    <source>
        <dbReference type="ARBA" id="ARBA00004487"/>
    </source>
</evidence>
<sequence>MGLTSFWKIRRLFVLVILISCVLSPGKGLVRKEDIEKSLLIIHDVSARSLGSLCITEQYKSLSVPLETSRFDSARQKADLAATLLQDLGVAHHNGLQDAITKNLLVTDKSVLSARVLAINVTTGNLINYAWWQKQGLELGGPRKLSEVGMDLGHRPNTDFPWFEDADSSPGLRSPKFVQSPPNVSFKGWWTYPYYSCIARKWLISYSVPIPPPLRRGLKGFLSLDVDVSHLEVNQCEGQERDKDRLGVEIIIFHGTHKCHNRTSQCGYESHSNSIGWSRGKYLCSCRPGYYSLHQNAQFNGTLVEVAWEEKVENMSDAWDRMFRCVKCAPGCHNCTDGSPCLATYHWPFRITLLVVSVSCAFFTLILNIYMFKHRKLKVFKVASPIFLSITLFGCATMYLEMAAIFPVLDLYSCIATKWSRHLGFCITYTALLMKTWRVSLTYRVKSAHKVKLTDKQLLQWMVPILLVMLIYLGTWTLSDTPTAEDIVDNEELRFKQCVYNWWDHSLAIGEVLFLAWGIRVCYNVRNAESLYNEARLISYAIYNIAIVNILMIAFHLFIFPRAGPDIKYLLGFIRTQLSTSTTMALVFGPKVIRVLRGQGDQWDNRARSRGVTASFSLNGIGLVSEELPDLYQENEELKEEIQKLAAQIEFMKIVHMEMNNRHVKPKSGGYFTTLNAPNVVHSPLTKTSCKQPEEL</sequence>
<proteinExistence type="inferred from homology"/>
<keyword evidence="5 19" id="KW-0732">Signal</keyword>
<feature type="transmembrane region" description="Helical" evidence="18">
    <location>
        <begin position="419"/>
        <end position="437"/>
    </location>
</feature>
<evidence type="ECO:0000256" key="8">
    <source>
        <dbReference type="ARBA" id="ARBA00023040"/>
    </source>
</evidence>
<evidence type="ECO:0000256" key="10">
    <source>
        <dbReference type="ARBA" id="ARBA00023157"/>
    </source>
</evidence>
<evidence type="ECO:0000256" key="5">
    <source>
        <dbReference type="ARBA" id="ARBA00022729"/>
    </source>
</evidence>
<evidence type="ECO:0000256" key="6">
    <source>
        <dbReference type="ARBA" id="ARBA00022989"/>
    </source>
</evidence>
<keyword evidence="3" id="KW-1003">Cell membrane</keyword>
<evidence type="ECO:0000313" key="22">
    <source>
        <dbReference type="Proteomes" id="UP001154078"/>
    </source>
</evidence>
<evidence type="ECO:0000256" key="16">
    <source>
        <dbReference type="ARBA" id="ARBA00034104"/>
    </source>
</evidence>
<dbReference type="GO" id="GO:0045211">
    <property type="term" value="C:postsynaptic membrane"/>
    <property type="evidence" value="ECO:0007669"/>
    <property type="project" value="UniProtKB-SubCell"/>
</dbReference>
<evidence type="ECO:0000256" key="19">
    <source>
        <dbReference type="SAM" id="SignalP"/>
    </source>
</evidence>
<evidence type="ECO:0000256" key="4">
    <source>
        <dbReference type="ARBA" id="ARBA00022692"/>
    </source>
</evidence>
<evidence type="ECO:0000256" key="17">
    <source>
        <dbReference type="SAM" id="Coils"/>
    </source>
</evidence>
<feature type="coiled-coil region" evidence="17">
    <location>
        <begin position="621"/>
        <end position="655"/>
    </location>
</feature>
<dbReference type="InterPro" id="IPR017978">
    <property type="entry name" value="GPCR_3_C"/>
</dbReference>
<keyword evidence="12" id="KW-0325">Glycoprotein</keyword>
<evidence type="ECO:0000313" key="21">
    <source>
        <dbReference type="EMBL" id="CAH0563492.1"/>
    </source>
</evidence>
<evidence type="ECO:0000256" key="14">
    <source>
        <dbReference type="ARBA" id="ARBA00023257"/>
    </source>
</evidence>
<keyword evidence="8" id="KW-0297">G-protein coupled receptor</keyword>
<dbReference type="Pfam" id="PF00003">
    <property type="entry name" value="7tm_3"/>
    <property type="match status" value="1"/>
</dbReference>